<reference evidence="1 2" key="1">
    <citation type="submission" date="2016-10" db="EMBL/GenBank/DDBJ databases">
        <authorList>
            <person name="de Groot N.N."/>
        </authorList>
    </citation>
    <scope>NUCLEOTIDE SEQUENCE [LARGE SCALE GENOMIC DNA]</scope>
    <source>
        <strain evidence="1 2">CGMCC 1.3702</strain>
    </source>
</reference>
<keyword evidence="2" id="KW-1185">Reference proteome</keyword>
<proteinExistence type="predicted"/>
<evidence type="ECO:0000313" key="2">
    <source>
        <dbReference type="Proteomes" id="UP000198642"/>
    </source>
</evidence>
<evidence type="ECO:0000313" key="1">
    <source>
        <dbReference type="EMBL" id="SFB05503.1"/>
    </source>
</evidence>
<dbReference type="Proteomes" id="UP000198642">
    <property type="component" value="Unassembled WGS sequence"/>
</dbReference>
<organism evidence="1 2">
    <name type="scientific">Lentibacillus halodurans</name>
    <dbReference type="NCBI Taxonomy" id="237679"/>
    <lineage>
        <taxon>Bacteria</taxon>
        <taxon>Bacillati</taxon>
        <taxon>Bacillota</taxon>
        <taxon>Bacilli</taxon>
        <taxon>Bacillales</taxon>
        <taxon>Bacillaceae</taxon>
        <taxon>Lentibacillus</taxon>
    </lineage>
</organism>
<dbReference type="AlphaFoldDB" id="A0A1I0XZR5"/>
<dbReference type="RefSeq" id="WP_090236621.1">
    <property type="nucleotide sequence ID" value="NZ_FOJW01000006.1"/>
</dbReference>
<gene>
    <name evidence="1" type="ORF">SAMN04488072_10694</name>
</gene>
<name>A0A1I0XZR5_9BACI</name>
<sequence length="228" mass="25771">MNQLKYLNFGHIEGFNSLSAENKDLFIDVYKKHISSIHVEKRGEYSETNIKSVYLNQDGNFWTTFKNGTTLTYKTDSSFIGEPFADIGITKDEIANLKNVITGFKNLETVSLNIMEILFQVIQKCSASPNHSSVETKIINESSEIGSGLTFISRLLQDKDTSKSSLDEDIMLPVIEDAIFFMNSSVLSFLNDKASHEPESPDKHIQEGITIFYDYLIKNGLLVKTFKD</sequence>
<dbReference type="EMBL" id="FOJW01000006">
    <property type="protein sequence ID" value="SFB05503.1"/>
    <property type="molecule type" value="Genomic_DNA"/>
</dbReference>
<accession>A0A1I0XZR5</accession>
<protein>
    <submittedName>
        <fullName evidence="1">Uncharacterized protein</fullName>
    </submittedName>
</protein>